<dbReference type="InterPro" id="IPR024079">
    <property type="entry name" value="MetalloPept_cat_dom_sf"/>
</dbReference>
<proteinExistence type="inferred from homology"/>
<accession>A0ABT9SV13</accession>
<dbReference type="InterPro" id="IPR000718">
    <property type="entry name" value="Peptidase_M13"/>
</dbReference>
<gene>
    <name evidence="3" type="ORF">J2T07_000342</name>
</gene>
<keyword evidence="4" id="KW-1185">Reference proteome</keyword>
<dbReference type="PANTHER" id="PTHR11733">
    <property type="entry name" value="ZINC METALLOPROTEASE FAMILY M13 NEPRILYSIN-RELATED"/>
    <property type="match status" value="1"/>
</dbReference>
<dbReference type="SUPFAM" id="SSF55486">
    <property type="entry name" value="Metalloproteases ('zincins'), catalytic domain"/>
    <property type="match status" value="1"/>
</dbReference>
<evidence type="ECO:0000259" key="2">
    <source>
        <dbReference type="Pfam" id="PF01431"/>
    </source>
</evidence>
<evidence type="ECO:0000256" key="1">
    <source>
        <dbReference type="ARBA" id="ARBA00007357"/>
    </source>
</evidence>
<evidence type="ECO:0000313" key="3">
    <source>
        <dbReference type="EMBL" id="MDQ0008183.1"/>
    </source>
</evidence>
<organism evidence="3 4">
    <name type="scientific">Luteibacter jiangsuensis</name>
    <dbReference type="NCBI Taxonomy" id="637577"/>
    <lineage>
        <taxon>Bacteria</taxon>
        <taxon>Pseudomonadati</taxon>
        <taxon>Pseudomonadota</taxon>
        <taxon>Gammaproteobacteria</taxon>
        <taxon>Lysobacterales</taxon>
        <taxon>Rhodanobacteraceae</taxon>
        <taxon>Luteibacter</taxon>
    </lineage>
</organism>
<comment type="similarity">
    <text evidence="1">Belongs to the peptidase M13 family.</text>
</comment>
<evidence type="ECO:0000313" key="4">
    <source>
        <dbReference type="Proteomes" id="UP001237737"/>
    </source>
</evidence>
<dbReference type="Gene3D" id="3.40.390.10">
    <property type="entry name" value="Collagenase (Catalytic Domain)"/>
    <property type="match status" value="1"/>
</dbReference>
<dbReference type="Proteomes" id="UP001237737">
    <property type="component" value="Unassembled WGS sequence"/>
</dbReference>
<dbReference type="PROSITE" id="PS51885">
    <property type="entry name" value="NEPRILYSIN"/>
    <property type="match status" value="1"/>
</dbReference>
<reference evidence="3 4" key="1">
    <citation type="submission" date="2023-07" db="EMBL/GenBank/DDBJ databases">
        <title>Sorghum-associated microbial communities from plants grown in Nebraska, USA.</title>
        <authorList>
            <person name="Schachtman D."/>
        </authorList>
    </citation>
    <scope>NUCLEOTIDE SEQUENCE [LARGE SCALE GENOMIC DNA]</scope>
    <source>
        <strain evidence="3 4">CC60</strain>
    </source>
</reference>
<feature type="domain" description="Peptidase M13 C-terminal" evidence="2">
    <location>
        <begin position="1"/>
        <end position="101"/>
    </location>
</feature>
<dbReference type="EMBL" id="JAUSSK010000001">
    <property type="protein sequence ID" value="MDQ0008183.1"/>
    <property type="molecule type" value="Genomic_DNA"/>
</dbReference>
<sequence length="104" mass="12017">MGENIADLCGLVIAYDAWRLSLEGRPAPTLEGFSGDQRFFLGWAQIWRLNYRAADLRKRLLTNAHAPAAQRVWTSRNIDAWYKAFDVKPGQALYLPPEQRVRIW</sequence>
<dbReference type="Pfam" id="PF01431">
    <property type="entry name" value="Peptidase_M13"/>
    <property type="match status" value="1"/>
</dbReference>
<dbReference type="InterPro" id="IPR018497">
    <property type="entry name" value="Peptidase_M13_C"/>
</dbReference>
<comment type="caution">
    <text evidence="3">The sequence shown here is derived from an EMBL/GenBank/DDBJ whole genome shotgun (WGS) entry which is preliminary data.</text>
</comment>
<protein>
    <submittedName>
        <fullName evidence="3">Metalloendopeptidase</fullName>
    </submittedName>
</protein>
<dbReference type="PANTHER" id="PTHR11733:SF167">
    <property type="entry name" value="FI17812P1-RELATED"/>
    <property type="match status" value="1"/>
</dbReference>
<name>A0ABT9SV13_9GAMM</name>